<dbReference type="Gene3D" id="2.40.50.1070">
    <property type="match status" value="1"/>
</dbReference>
<dbReference type="PANTHER" id="PTHR11061:SF30">
    <property type="entry name" value="TRNA (URACIL(54)-C(5))-METHYLTRANSFERASE"/>
    <property type="match status" value="1"/>
</dbReference>
<dbReference type="RefSeq" id="WP_071060858.1">
    <property type="nucleotide sequence ID" value="NZ_MKIE01000001.1"/>
</dbReference>
<comment type="caution">
    <text evidence="7">The sequence shown here is derived from an EMBL/GenBank/DDBJ whole genome shotgun (WGS) entry which is preliminary data.</text>
</comment>
<feature type="binding site" evidence="4">
    <location>
        <position position="316"/>
    </location>
    <ligand>
        <name>S-adenosyl-L-methionine</name>
        <dbReference type="ChEBI" id="CHEBI:59789"/>
    </ligand>
</feature>
<evidence type="ECO:0000256" key="5">
    <source>
        <dbReference type="PROSITE-ProRule" id="PRU10015"/>
    </source>
</evidence>
<dbReference type="EMBL" id="MKIE01000001">
    <property type="protein sequence ID" value="OHW63404.1"/>
    <property type="molecule type" value="Genomic_DNA"/>
</dbReference>
<evidence type="ECO:0000259" key="6">
    <source>
        <dbReference type="PROSITE" id="PS50926"/>
    </source>
</evidence>
<dbReference type="CDD" id="cd02440">
    <property type="entry name" value="AdoMet_MTases"/>
    <property type="match status" value="1"/>
</dbReference>
<keyword evidence="1 4" id="KW-0489">Methyltransferase</keyword>
<dbReference type="Proteomes" id="UP000180254">
    <property type="component" value="Unassembled WGS sequence"/>
</dbReference>
<keyword evidence="2 4" id="KW-0808">Transferase</keyword>
<dbReference type="PROSITE" id="PS51687">
    <property type="entry name" value="SAM_MT_RNA_M5U"/>
    <property type="match status" value="1"/>
</dbReference>
<dbReference type="InterPro" id="IPR002792">
    <property type="entry name" value="TRAM_dom"/>
</dbReference>
<evidence type="ECO:0000313" key="7">
    <source>
        <dbReference type="EMBL" id="OHW63404.1"/>
    </source>
</evidence>
<dbReference type="Gene3D" id="3.40.50.150">
    <property type="entry name" value="Vaccinia Virus protein VP39"/>
    <property type="match status" value="1"/>
</dbReference>
<dbReference type="STRING" id="39480.EUAN_02680"/>
<dbReference type="InterPro" id="IPR029063">
    <property type="entry name" value="SAM-dependent_MTases_sf"/>
</dbReference>
<feature type="domain" description="TRAM" evidence="6">
    <location>
        <begin position="1"/>
        <end position="59"/>
    </location>
</feature>
<proteinExistence type="inferred from homology"/>
<feature type="binding site" evidence="4">
    <location>
        <position position="337"/>
    </location>
    <ligand>
        <name>S-adenosyl-L-methionine</name>
        <dbReference type="ChEBI" id="CHEBI:59789"/>
    </ligand>
</feature>
<protein>
    <submittedName>
        <fullName evidence="7">23S rRNA (Uracil-C(5))-methyltransferase RlmCD</fullName>
        <ecNumber evidence="7">2.1.1.189</ecNumber>
        <ecNumber evidence="7">2.1.1.190</ecNumber>
    </submittedName>
</protein>
<dbReference type="Gene3D" id="2.40.50.140">
    <property type="entry name" value="Nucleic acid-binding proteins"/>
    <property type="match status" value="1"/>
</dbReference>
<dbReference type="SUPFAM" id="SSF50249">
    <property type="entry name" value="Nucleic acid-binding proteins"/>
    <property type="match status" value="1"/>
</dbReference>
<dbReference type="PROSITE" id="PS50926">
    <property type="entry name" value="TRAM"/>
    <property type="match status" value="1"/>
</dbReference>
<evidence type="ECO:0000313" key="8">
    <source>
        <dbReference type="Proteomes" id="UP000180254"/>
    </source>
</evidence>
<dbReference type="SUPFAM" id="SSF53335">
    <property type="entry name" value="S-adenosyl-L-methionine-dependent methyltransferases"/>
    <property type="match status" value="1"/>
</dbReference>
<gene>
    <name evidence="7" type="primary">rlmCD_1</name>
    <name evidence="7" type="ORF">EUAN_02680</name>
</gene>
<dbReference type="GO" id="GO:0070475">
    <property type="term" value="P:rRNA base methylation"/>
    <property type="evidence" value="ECO:0007669"/>
    <property type="project" value="TreeGrafter"/>
</dbReference>
<dbReference type="EC" id="2.1.1.190" evidence="7"/>
<dbReference type="AlphaFoldDB" id="A0A1S1VA79"/>
<dbReference type="InterPro" id="IPR012340">
    <property type="entry name" value="NA-bd_OB-fold"/>
</dbReference>
<dbReference type="OrthoDB" id="9804590at2"/>
<dbReference type="PANTHER" id="PTHR11061">
    <property type="entry name" value="RNA M5U METHYLTRANSFERASE"/>
    <property type="match status" value="1"/>
</dbReference>
<feature type="active site" description="Nucleophile" evidence="4">
    <location>
        <position position="409"/>
    </location>
</feature>
<organism evidence="7 8">
    <name type="scientific">Andreesenia angusta</name>
    <dbReference type="NCBI Taxonomy" id="39480"/>
    <lineage>
        <taxon>Bacteria</taxon>
        <taxon>Bacillati</taxon>
        <taxon>Bacillota</taxon>
        <taxon>Tissierellia</taxon>
        <taxon>Tissierellales</taxon>
        <taxon>Gottschalkiaceae</taxon>
        <taxon>Andreesenia</taxon>
    </lineage>
</organism>
<dbReference type="Pfam" id="PF05958">
    <property type="entry name" value="tRNA_U5-meth_tr"/>
    <property type="match status" value="1"/>
</dbReference>
<evidence type="ECO:0000256" key="3">
    <source>
        <dbReference type="ARBA" id="ARBA00022691"/>
    </source>
</evidence>
<sequence>MVKKNQEVELYIDKTEFPNKGKAVCEGKTVTVKGGLEGQTVLAKVIKNRRNKVEARIIEVLEKSPLETEPKCTHFGICGGCSYQNVPYENQLALKKKQVKEIIDKADIGEYEYLDIVSSPVTEGYRNKMEYSFGDTEKDGPLALGLHQKGRFYEIEITENCNIVDSDFREVLMATLNYFREKKTPYYNKRQHAGVLRHLVVRKAINGGEMLVNLVTSSQGEINSQEFVELLTSLELKAELKGIIHTVNDSLADVVQSDETRMLYGSDIITEELLGLKFNISPFSFFQTNTKGAEVLYSKVREFIGETDDKTIFDLYCGTGTIAQILAPVAKKVYGIEIVEEAVEAAKENAVINGLENCEFIAGDVMEKVNELSDKPDIIVLDPPRDGIHPKAIHKIIDFKPETFVYVSCKPSSLERDLPVFKERGYKAEKVQCVDMFPMTPHVETVVKLYKA</sequence>
<dbReference type="EC" id="2.1.1.189" evidence="7"/>
<evidence type="ECO:0000256" key="1">
    <source>
        <dbReference type="ARBA" id="ARBA00022603"/>
    </source>
</evidence>
<feature type="active site" evidence="5">
    <location>
        <position position="409"/>
    </location>
</feature>
<keyword evidence="8" id="KW-1185">Reference proteome</keyword>
<dbReference type="PROSITE" id="PS01231">
    <property type="entry name" value="TRMA_2"/>
    <property type="match status" value="1"/>
</dbReference>
<dbReference type="InterPro" id="IPR030390">
    <property type="entry name" value="MeTrfase_TrmA_AS"/>
</dbReference>
<feature type="binding site" evidence="4">
    <location>
        <position position="287"/>
    </location>
    <ligand>
        <name>S-adenosyl-L-methionine</name>
        <dbReference type="ChEBI" id="CHEBI:59789"/>
    </ligand>
</feature>
<feature type="binding site" evidence="4">
    <location>
        <position position="382"/>
    </location>
    <ligand>
        <name>S-adenosyl-L-methionine</name>
        <dbReference type="ChEBI" id="CHEBI:59789"/>
    </ligand>
</feature>
<dbReference type="InterPro" id="IPR010280">
    <property type="entry name" value="U5_MeTrfase_fam"/>
</dbReference>
<dbReference type="PROSITE" id="PS01230">
    <property type="entry name" value="TRMA_1"/>
    <property type="match status" value="1"/>
</dbReference>
<reference evidence="7 8" key="1">
    <citation type="submission" date="2016-09" db="EMBL/GenBank/DDBJ databases">
        <title>Genome sequence of Eubacterium angustum.</title>
        <authorList>
            <person name="Poehlein A."/>
            <person name="Daniel R."/>
        </authorList>
    </citation>
    <scope>NUCLEOTIDE SEQUENCE [LARGE SCALE GENOMIC DNA]</scope>
    <source>
        <strain evidence="7 8">DSM 1989</strain>
    </source>
</reference>
<evidence type="ECO:0000256" key="4">
    <source>
        <dbReference type="PROSITE-ProRule" id="PRU01024"/>
    </source>
</evidence>
<dbReference type="GO" id="GO:0070041">
    <property type="term" value="F:rRNA (uridine-C5-)-methyltransferase activity"/>
    <property type="evidence" value="ECO:0007669"/>
    <property type="project" value="TreeGrafter"/>
</dbReference>
<comment type="similarity">
    <text evidence="4">Belongs to the class I-like SAM-binding methyltransferase superfamily. RNA M5U methyltransferase family.</text>
</comment>
<evidence type="ECO:0000256" key="2">
    <source>
        <dbReference type="ARBA" id="ARBA00022679"/>
    </source>
</evidence>
<dbReference type="InterPro" id="IPR030391">
    <property type="entry name" value="MeTrfase_TrmA_CS"/>
</dbReference>
<keyword evidence="3 4" id="KW-0949">S-adenosyl-L-methionine</keyword>
<dbReference type="NCBIfam" id="TIGR00479">
    <property type="entry name" value="rumA"/>
    <property type="match status" value="1"/>
</dbReference>
<accession>A0A1S1VA79</accession>
<dbReference type="FunFam" id="3.40.50.150:FF:000009">
    <property type="entry name" value="23S rRNA (Uracil(1939)-C(5))-methyltransferase RlmD"/>
    <property type="match status" value="1"/>
</dbReference>
<name>A0A1S1VA79_9FIRM</name>